<dbReference type="InterPro" id="IPR029767">
    <property type="entry name" value="WecB-like"/>
</dbReference>
<evidence type="ECO:0000256" key="2">
    <source>
        <dbReference type="ARBA" id="ARBA00036080"/>
    </source>
</evidence>
<evidence type="ECO:0000313" key="7">
    <source>
        <dbReference type="EMBL" id="SMF70734.1"/>
    </source>
</evidence>
<dbReference type="PANTHER" id="PTHR43174">
    <property type="entry name" value="UDP-N-ACETYLGLUCOSAMINE 2-EPIMERASE"/>
    <property type="match status" value="1"/>
</dbReference>
<gene>
    <name evidence="7" type="ORF">SAMN06295910_1938</name>
</gene>
<protein>
    <recommendedName>
        <fullName evidence="4">UDP-N-acetylglucosamine 2-epimerase (non-hydrolyzing)</fullName>
        <ecNumber evidence="4">5.1.3.14</ecNumber>
    </recommendedName>
</protein>
<dbReference type="SUPFAM" id="SSF53756">
    <property type="entry name" value="UDP-Glycosyltransferase/glycogen phosphorylase"/>
    <property type="match status" value="1"/>
</dbReference>
<dbReference type="EMBL" id="LT840185">
    <property type="protein sequence ID" value="SMF70734.1"/>
    <property type="molecule type" value="Genomic_DNA"/>
</dbReference>
<proteinExistence type="inferred from homology"/>
<name>A0A1X7GJR2_9SPHN</name>
<dbReference type="PANTHER" id="PTHR43174:SF2">
    <property type="entry name" value="UDP-N-ACETYLGLUCOSAMINE 2-EPIMERASE"/>
    <property type="match status" value="1"/>
</dbReference>
<dbReference type="Proteomes" id="UP000192934">
    <property type="component" value="Chromosome I"/>
</dbReference>
<comment type="catalytic activity">
    <reaction evidence="2">
        <text>UDP-N-acetyl-alpha-D-glucosamine = UDP-N-acetyl-alpha-D-mannosamine</text>
        <dbReference type="Rhea" id="RHEA:17213"/>
        <dbReference type="ChEBI" id="CHEBI:57705"/>
        <dbReference type="ChEBI" id="CHEBI:68623"/>
        <dbReference type="EC" id="5.1.3.14"/>
    </reaction>
</comment>
<organism evidence="7 8">
    <name type="scientific">Allosphingosinicella indica</name>
    <dbReference type="NCBI Taxonomy" id="941907"/>
    <lineage>
        <taxon>Bacteria</taxon>
        <taxon>Pseudomonadati</taxon>
        <taxon>Pseudomonadota</taxon>
        <taxon>Alphaproteobacteria</taxon>
        <taxon>Sphingomonadales</taxon>
        <taxon>Sphingomonadaceae</taxon>
        <taxon>Allosphingosinicella</taxon>
    </lineage>
</organism>
<evidence type="ECO:0000256" key="5">
    <source>
        <dbReference type="RuleBase" id="RU003513"/>
    </source>
</evidence>
<dbReference type="Pfam" id="PF02350">
    <property type="entry name" value="Epimerase_2"/>
    <property type="match status" value="1"/>
</dbReference>
<dbReference type="Gene3D" id="3.40.50.2000">
    <property type="entry name" value="Glycogen Phosphorylase B"/>
    <property type="match status" value="2"/>
</dbReference>
<keyword evidence="8" id="KW-1185">Reference proteome</keyword>
<dbReference type="InterPro" id="IPR003331">
    <property type="entry name" value="UDP_GlcNAc_Epimerase_2_dom"/>
</dbReference>
<dbReference type="OrthoDB" id="9803238at2"/>
<dbReference type="NCBIfam" id="TIGR00236">
    <property type="entry name" value="wecB"/>
    <property type="match status" value="1"/>
</dbReference>
<dbReference type="GO" id="GO:0008761">
    <property type="term" value="F:UDP-N-acetylglucosamine 2-epimerase activity"/>
    <property type="evidence" value="ECO:0007669"/>
    <property type="project" value="UniProtKB-EC"/>
</dbReference>
<feature type="domain" description="UDP-N-acetylglucosamine 2-epimerase" evidence="6">
    <location>
        <begin position="9"/>
        <end position="337"/>
    </location>
</feature>
<evidence type="ECO:0000256" key="4">
    <source>
        <dbReference type="ARBA" id="ARBA00038858"/>
    </source>
</evidence>
<evidence type="ECO:0000259" key="6">
    <source>
        <dbReference type="Pfam" id="PF02350"/>
    </source>
</evidence>
<sequence>MAPVLRALAARGFAQHIVLTGQHGGLRPHIPPALQADTAEIGFDPAHLSAGEIREHLRDRLRPAMLAASPAIVLVQGDTSSALAGALAAHDSRLPIGHVEAGLRSHHPTDPWPEEIHRIVIDRIATLLFAPSETALRNLRSERVRGQAIVTGNSGIDALLATTDAMGTVERDSGARRLILVTCHRRENRGDRLTGIAAALRRLVDELPVRVLLPLHANPHVAGPIRDLLGGSKHIELVPPLDYEATVRLLRQCWLVLTDSGGLQEEAPAFGTPVLVLRDATERTEPCPCLKLVGADPARIYREVRALVDQPHLYETMATPAFPFGDGAAGPRIAEAIARWLERA</sequence>
<accession>A0A1X7GJR2</accession>
<evidence type="ECO:0000256" key="3">
    <source>
        <dbReference type="ARBA" id="ARBA00038209"/>
    </source>
</evidence>
<dbReference type="AlphaFoldDB" id="A0A1X7GJR2"/>
<evidence type="ECO:0000256" key="1">
    <source>
        <dbReference type="ARBA" id="ARBA00023235"/>
    </source>
</evidence>
<comment type="similarity">
    <text evidence="3 5">Belongs to the UDP-N-acetylglucosamine 2-epimerase family.</text>
</comment>
<dbReference type="STRING" id="941907.SAMN06295910_1938"/>
<keyword evidence="1 5" id="KW-0413">Isomerase</keyword>
<evidence type="ECO:0000313" key="8">
    <source>
        <dbReference type="Proteomes" id="UP000192934"/>
    </source>
</evidence>
<dbReference type="EC" id="5.1.3.14" evidence="4"/>
<reference evidence="8" key="1">
    <citation type="submission" date="2017-04" db="EMBL/GenBank/DDBJ databases">
        <authorList>
            <person name="Varghese N."/>
            <person name="Submissions S."/>
        </authorList>
    </citation>
    <scope>NUCLEOTIDE SEQUENCE [LARGE SCALE GENOMIC DNA]</scope>
    <source>
        <strain evidence="8">Dd16</strain>
    </source>
</reference>